<feature type="compositionally biased region" description="Basic residues" evidence="1">
    <location>
        <begin position="87"/>
        <end position="100"/>
    </location>
</feature>
<evidence type="ECO:0000313" key="3">
    <source>
        <dbReference type="Proteomes" id="UP000715441"/>
    </source>
</evidence>
<proteinExistence type="predicted"/>
<evidence type="ECO:0000256" key="1">
    <source>
        <dbReference type="SAM" id="MobiDB-lite"/>
    </source>
</evidence>
<name>A0ABX1JI24_9PSEU</name>
<protein>
    <submittedName>
        <fullName evidence="2">Uncharacterized protein</fullName>
    </submittedName>
</protein>
<dbReference type="RefSeq" id="WP_168523385.1">
    <property type="nucleotide sequence ID" value="NZ_JAAXLS010000074.1"/>
</dbReference>
<accession>A0ABX1JI24</accession>
<sequence>MPTAEEIQRRVEQNDAARSMQRAAAAKRVGELVQRRTTIAEELATVDRELHDVMVEAQKVITIDELAQFTDTAATDLTHWATACKPARAKRKRPDARRKTPPTSTSSVAAEPASRVPAEV</sequence>
<gene>
    <name evidence="2" type="ORF">HFP15_39850</name>
</gene>
<organism evidence="2 3">
    <name type="scientific">Amycolatopsis acididurans</name>
    <dbReference type="NCBI Taxonomy" id="2724524"/>
    <lineage>
        <taxon>Bacteria</taxon>
        <taxon>Bacillati</taxon>
        <taxon>Actinomycetota</taxon>
        <taxon>Actinomycetes</taxon>
        <taxon>Pseudonocardiales</taxon>
        <taxon>Pseudonocardiaceae</taxon>
        <taxon>Amycolatopsis</taxon>
    </lineage>
</organism>
<comment type="caution">
    <text evidence="2">The sequence shown here is derived from an EMBL/GenBank/DDBJ whole genome shotgun (WGS) entry which is preliminary data.</text>
</comment>
<feature type="region of interest" description="Disordered" evidence="1">
    <location>
        <begin position="86"/>
        <end position="120"/>
    </location>
</feature>
<evidence type="ECO:0000313" key="2">
    <source>
        <dbReference type="EMBL" id="NKQ59014.1"/>
    </source>
</evidence>
<dbReference type="EMBL" id="JAAXLS010000074">
    <property type="protein sequence ID" value="NKQ59014.1"/>
    <property type="molecule type" value="Genomic_DNA"/>
</dbReference>
<keyword evidence="3" id="KW-1185">Reference proteome</keyword>
<dbReference type="Proteomes" id="UP000715441">
    <property type="component" value="Unassembled WGS sequence"/>
</dbReference>
<reference evidence="2 3" key="1">
    <citation type="submission" date="2020-04" db="EMBL/GenBank/DDBJ databases">
        <title>Novel species.</title>
        <authorList>
            <person name="Teo W.F.A."/>
            <person name="Lipun K."/>
            <person name="Srisuk N."/>
            <person name="Duangmal K."/>
        </authorList>
    </citation>
    <scope>NUCLEOTIDE SEQUENCE [LARGE SCALE GENOMIC DNA]</scope>
    <source>
        <strain evidence="2 3">K13G38</strain>
    </source>
</reference>